<dbReference type="Gene3D" id="3.40.50.1820">
    <property type="entry name" value="alpha/beta hydrolase"/>
    <property type="match status" value="1"/>
</dbReference>
<organism evidence="1 2">
    <name type="scientific">Symbiodinium pilosum</name>
    <name type="common">Dinoflagellate</name>
    <dbReference type="NCBI Taxonomy" id="2952"/>
    <lineage>
        <taxon>Eukaryota</taxon>
        <taxon>Sar</taxon>
        <taxon>Alveolata</taxon>
        <taxon>Dinophyceae</taxon>
        <taxon>Suessiales</taxon>
        <taxon>Symbiodiniaceae</taxon>
        <taxon>Symbiodinium</taxon>
    </lineage>
</organism>
<dbReference type="AlphaFoldDB" id="A0A812XHY7"/>
<evidence type="ECO:0000313" key="1">
    <source>
        <dbReference type="EMBL" id="CAE7745453.1"/>
    </source>
</evidence>
<proteinExistence type="predicted"/>
<accession>A0A812XHY7</accession>
<gene>
    <name evidence="1" type="ORF">SPIL2461_LOCUS21510</name>
</gene>
<dbReference type="EMBL" id="CAJNIZ010046334">
    <property type="protein sequence ID" value="CAE7745453.1"/>
    <property type="molecule type" value="Genomic_DNA"/>
</dbReference>
<feature type="non-terminal residue" evidence="1">
    <location>
        <position position="1"/>
    </location>
</feature>
<dbReference type="Proteomes" id="UP000649617">
    <property type="component" value="Unassembled WGS sequence"/>
</dbReference>
<protein>
    <submittedName>
        <fullName evidence="1">Uncharacterized protein</fullName>
    </submittedName>
</protein>
<keyword evidence="2" id="KW-1185">Reference proteome</keyword>
<reference evidence="1" key="1">
    <citation type="submission" date="2021-02" db="EMBL/GenBank/DDBJ databases">
        <authorList>
            <person name="Dougan E. K."/>
            <person name="Rhodes N."/>
            <person name="Thang M."/>
            <person name="Chan C."/>
        </authorList>
    </citation>
    <scope>NUCLEOTIDE SEQUENCE</scope>
</reference>
<dbReference type="InterPro" id="IPR029058">
    <property type="entry name" value="AB_hydrolase_fold"/>
</dbReference>
<evidence type="ECO:0000313" key="2">
    <source>
        <dbReference type="Proteomes" id="UP000649617"/>
    </source>
</evidence>
<dbReference type="SUPFAM" id="SSF53474">
    <property type="entry name" value="alpha/beta-Hydrolases"/>
    <property type="match status" value="1"/>
</dbReference>
<comment type="caution">
    <text evidence="1">The sequence shown here is derived from an EMBL/GenBank/DDBJ whole genome shotgun (WGS) entry which is preliminary data.</text>
</comment>
<sequence length="152" mass="16760">MKEAPDRFPGAVLLQPIGMSIHTTERDRWPGVNADATTHWFGDWAKDMESTGKASVGALRGLYEAMFGSGRDFVFSVTREDVQKMQAPMLVLMGLDLYHPSETAREVARLAPAAELVERWRDSPEVLEEAVDKILSFLAQHGGAPTPAHPKS</sequence>
<dbReference type="OrthoDB" id="414934at2759"/>
<name>A0A812XHY7_SYMPI</name>